<comment type="subunit">
    <text evidence="2">Monomer. Binds 30S ribosomal subunits, but not 50S ribosomal subunits or 70S ribosomes.</text>
</comment>
<dbReference type="InterPro" id="IPR015946">
    <property type="entry name" value="KH_dom-like_a/b"/>
</dbReference>
<dbReference type="Gene3D" id="3.30.300.20">
    <property type="match status" value="1"/>
</dbReference>
<dbReference type="AlphaFoldDB" id="A0A7C4KIM7"/>
<proteinExistence type="inferred from homology"/>
<keyword evidence="2" id="KW-0963">Cytoplasm</keyword>
<comment type="similarity">
    <text evidence="2">Belongs to the RbfA family.</text>
</comment>
<dbReference type="InterPro" id="IPR000238">
    <property type="entry name" value="RbfA"/>
</dbReference>
<reference evidence="4" key="1">
    <citation type="journal article" date="2020" name="mSystems">
        <title>Genome- and Community-Level Interaction Insights into Carbon Utilization and Element Cycling Functions of Hydrothermarchaeota in Hydrothermal Sediment.</title>
        <authorList>
            <person name="Zhou Z."/>
            <person name="Liu Y."/>
            <person name="Xu W."/>
            <person name="Pan J."/>
            <person name="Luo Z.H."/>
            <person name="Li M."/>
        </authorList>
    </citation>
    <scope>NUCLEOTIDE SEQUENCE [LARGE SCALE GENOMIC DNA]</scope>
    <source>
        <strain evidence="4">SpSt-573</strain>
    </source>
</reference>
<comment type="function">
    <text evidence="2">One of several proteins that assist in the late maturation steps of the functional core of the 30S ribosomal subunit. Associates with free 30S ribosomal subunits (but not with 30S subunits that are part of 70S ribosomes or polysomes). Required for efficient processing of 16S rRNA. May interact with the 5'-terminal helix region of 16S rRNA.</text>
</comment>
<evidence type="ECO:0000313" key="4">
    <source>
        <dbReference type="EMBL" id="HGS21397.1"/>
    </source>
</evidence>
<name>A0A7C4KIM7_9CHLR</name>
<dbReference type="NCBIfam" id="TIGR00082">
    <property type="entry name" value="rbfA"/>
    <property type="match status" value="1"/>
</dbReference>
<dbReference type="HAMAP" id="MF_00003">
    <property type="entry name" value="RbfA"/>
    <property type="match status" value="1"/>
</dbReference>
<evidence type="ECO:0000256" key="3">
    <source>
        <dbReference type="SAM" id="MobiDB-lite"/>
    </source>
</evidence>
<evidence type="ECO:0000256" key="1">
    <source>
        <dbReference type="ARBA" id="ARBA00022517"/>
    </source>
</evidence>
<dbReference type="GO" id="GO:0043024">
    <property type="term" value="F:ribosomal small subunit binding"/>
    <property type="evidence" value="ECO:0007669"/>
    <property type="project" value="TreeGrafter"/>
</dbReference>
<dbReference type="InterPro" id="IPR020053">
    <property type="entry name" value="Ribosome-bd_factorA_CS"/>
</dbReference>
<dbReference type="EMBL" id="DSYK01000300">
    <property type="protein sequence ID" value="HGS21397.1"/>
    <property type="molecule type" value="Genomic_DNA"/>
</dbReference>
<gene>
    <name evidence="2 4" type="primary">rbfA</name>
    <name evidence="4" type="ORF">ENT37_05975</name>
</gene>
<keyword evidence="1 2" id="KW-0690">Ribosome biogenesis</keyword>
<accession>A0A7C4KIM7</accession>
<feature type="compositionally biased region" description="Acidic residues" evidence="3">
    <location>
        <begin position="124"/>
        <end position="137"/>
    </location>
</feature>
<sequence length="137" mass="15363">MPSSIRLKRISDRIKEDLSELLLKGVQDPRLTGVQVTDVRVDRELAFADVFVSAVEGQARKKEVLSGLEHASGFLRSQLAANIELRTFPRLRFHWDPTPERADHIERLLASLRNEASSAPQAEEQADDETEDSAGNE</sequence>
<comment type="caution">
    <text evidence="4">The sequence shown here is derived from an EMBL/GenBank/DDBJ whole genome shotgun (WGS) entry which is preliminary data.</text>
</comment>
<dbReference type="PANTHER" id="PTHR33515">
    <property type="entry name" value="RIBOSOME-BINDING FACTOR A, CHLOROPLASTIC-RELATED"/>
    <property type="match status" value="1"/>
</dbReference>
<dbReference type="InterPro" id="IPR023799">
    <property type="entry name" value="RbfA_dom_sf"/>
</dbReference>
<dbReference type="PANTHER" id="PTHR33515:SF1">
    <property type="entry name" value="RIBOSOME-BINDING FACTOR A, CHLOROPLASTIC-RELATED"/>
    <property type="match status" value="1"/>
</dbReference>
<evidence type="ECO:0000256" key="2">
    <source>
        <dbReference type="HAMAP-Rule" id="MF_00003"/>
    </source>
</evidence>
<dbReference type="Pfam" id="PF02033">
    <property type="entry name" value="RBFA"/>
    <property type="match status" value="1"/>
</dbReference>
<dbReference type="SUPFAM" id="SSF89919">
    <property type="entry name" value="Ribosome-binding factor A, RbfA"/>
    <property type="match status" value="1"/>
</dbReference>
<feature type="region of interest" description="Disordered" evidence="3">
    <location>
        <begin position="112"/>
        <end position="137"/>
    </location>
</feature>
<dbReference type="GO" id="GO:0005829">
    <property type="term" value="C:cytosol"/>
    <property type="evidence" value="ECO:0007669"/>
    <property type="project" value="TreeGrafter"/>
</dbReference>
<protein>
    <recommendedName>
        <fullName evidence="2">Ribosome-binding factor A</fullName>
    </recommendedName>
</protein>
<organism evidence="4">
    <name type="scientific">Anaerolinea thermolimosa</name>
    <dbReference type="NCBI Taxonomy" id="229919"/>
    <lineage>
        <taxon>Bacteria</taxon>
        <taxon>Bacillati</taxon>
        <taxon>Chloroflexota</taxon>
        <taxon>Anaerolineae</taxon>
        <taxon>Anaerolineales</taxon>
        <taxon>Anaerolineaceae</taxon>
        <taxon>Anaerolinea</taxon>
    </lineage>
</organism>
<dbReference type="PROSITE" id="PS01319">
    <property type="entry name" value="RBFA"/>
    <property type="match status" value="1"/>
</dbReference>
<comment type="subcellular location">
    <subcellularLocation>
        <location evidence="2">Cytoplasm</location>
    </subcellularLocation>
</comment>
<dbReference type="GO" id="GO:0030490">
    <property type="term" value="P:maturation of SSU-rRNA"/>
    <property type="evidence" value="ECO:0007669"/>
    <property type="project" value="UniProtKB-UniRule"/>
</dbReference>